<evidence type="ECO:0000313" key="3">
    <source>
        <dbReference type="Proteomes" id="UP000003835"/>
    </source>
</evidence>
<evidence type="ECO:0000259" key="1">
    <source>
        <dbReference type="PROSITE" id="PS51781"/>
    </source>
</evidence>
<dbReference type="eggNOG" id="COG0739">
    <property type="taxonomic scope" value="Bacteria"/>
</dbReference>
<dbReference type="SMART" id="SM00287">
    <property type="entry name" value="SH3b"/>
    <property type="match status" value="1"/>
</dbReference>
<dbReference type="SUPFAM" id="SSF51261">
    <property type="entry name" value="Duplicated hybrid motif"/>
    <property type="match status" value="1"/>
</dbReference>
<dbReference type="SUPFAM" id="SSF50044">
    <property type="entry name" value="SH3-domain"/>
    <property type="match status" value="1"/>
</dbReference>
<dbReference type="InterPro" id="IPR003646">
    <property type="entry name" value="SH3-like_bac-type"/>
</dbReference>
<dbReference type="InterPro" id="IPR050570">
    <property type="entry name" value="Cell_wall_metabolism_enzyme"/>
</dbReference>
<dbReference type="STRING" id="118168.MC7420_1237"/>
<gene>
    <name evidence="2" type="ORF">MC7420_1237</name>
</gene>
<evidence type="ECO:0000313" key="2">
    <source>
        <dbReference type="EMBL" id="EDX70558.1"/>
    </source>
</evidence>
<dbReference type="Pfam" id="PF08239">
    <property type="entry name" value="SH3_3"/>
    <property type="match status" value="1"/>
</dbReference>
<dbReference type="PROSITE" id="PS51781">
    <property type="entry name" value="SH3B"/>
    <property type="match status" value="1"/>
</dbReference>
<organism evidence="2 3">
    <name type="scientific">Coleofasciculus chthonoplastes PCC 7420</name>
    <dbReference type="NCBI Taxonomy" id="118168"/>
    <lineage>
        <taxon>Bacteria</taxon>
        <taxon>Bacillati</taxon>
        <taxon>Cyanobacteriota</taxon>
        <taxon>Cyanophyceae</taxon>
        <taxon>Coleofasciculales</taxon>
        <taxon>Coleofasciculaceae</taxon>
        <taxon>Coleofasciculus</taxon>
    </lineage>
</organism>
<dbReference type="AlphaFoldDB" id="B4W5I1"/>
<dbReference type="InterPro" id="IPR011055">
    <property type="entry name" value="Dup_hybrid_motif"/>
</dbReference>
<protein>
    <submittedName>
        <fullName evidence="2">Bacterial SH3 domain family</fullName>
    </submittedName>
</protein>
<name>B4W5I1_9CYAN</name>
<dbReference type="InterPro" id="IPR036028">
    <property type="entry name" value="SH3-like_dom_sf"/>
</dbReference>
<dbReference type="Pfam" id="PF01551">
    <property type="entry name" value="Peptidase_M23"/>
    <property type="match status" value="1"/>
</dbReference>
<dbReference type="EMBL" id="DS989892">
    <property type="protein sequence ID" value="EDX70558.1"/>
    <property type="molecule type" value="Genomic_DNA"/>
</dbReference>
<dbReference type="GO" id="GO:0004222">
    <property type="term" value="F:metalloendopeptidase activity"/>
    <property type="evidence" value="ECO:0007669"/>
    <property type="project" value="TreeGrafter"/>
</dbReference>
<dbReference type="PANTHER" id="PTHR21666">
    <property type="entry name" value="PEPTIDASE-RELATED"/>
    <property type="match status" value="1"/>
</dbReference>
<dbReference type="PANTHER" id="PTHR21666:SF270">
    <property type="entry name" value="MUREIN HYDROLASE ACTIVATOR ENVC"/>
    <property type="match status" value="1"/>
</dbReference>
<dbReference type="HOGENOM" id="CLU_628081_0_0_3"/>
<dbReference type="Gene3D" id="2.30.30.40">
    <property type="entry name" value="SH3 Domains"/>
    <property type="match status" value="2"/>
</dbReference>
<keyword evidence="3" id="KW-1185">Reference proteome</keyword>
<feature type="domain" description="SH3b" evidence="1">
    <location>
        <begin position="151"/>
        <end position="227"/>
    </location>
</feature>
<proteinExistence type="predicted"/>
<accession>B4W5I1</accession>
<sequence>MKSVTGGSYTTPTGSSRKDWYQVEANGKKGYVAAYYVDVTSDNPSPSQPSGFHAESFSGWVGPEIGVALRNSPKHSDRSGLAEPYKKTLHFDGWKYGESVTDIWTGKSDALWYRYWSNGKAYWVPSAYIFGYPKSKPPIQPGGNPGGGTTSKPGHVNDKVGGVPLRLRSGPYLSKSIIGKLSKGTNLTILEQVSGQAYEPGNRTNWYKVKVNGKTGYVAAYYVSEGSSNGGGNNGGNNNYLNSLASWSDWNWEDSINSAADFNYIKNNPSSDIGKLYRDLSNDLFGRYFPPTGAYISDDYKRATGLNSYHGAIDIASPLGTNVKSLVEGEIVFTNPSYFGVVSIKDKHGRYHIYKHLDSVNVFVGQQVKKGDIVGKTGGRGNSRYSFAAHLHYEVTRAPYYKYGAAQTPSVLASKQGIRERNFNPIKTYWKLRRGS</sequence>
<dbReference type="InterPro" id="IPR016047">
    <property type="entry name" value="M23ase_b-sheet_dom"/>
</dbReference>
<dbReference type="CDD" id="cd12797">
    <property type="entry name" value="M23_peptidase"/>
    <property type="match status" value="1"/>
</dbReference>
<reference evidence="2 3" key="1">
    <citation type="submission" date="2008-07" db="EMBL/GenBank/DDBJ databases">
        <authorList>
            <person name="Tandeau de Marsac N."/>
            <person name="Ferriera S."/>
            <person name="Johnson J."/>
            <person name="Kravitz S."/>
            <person name="Beeson K."/>
            <person name="Sutton G."/>
            <person name="Rogers Y.-H."/>
            <person name="Friedman R."/>
            <person name="Frazier M."/>
            <person name="Venter J.C."/>
        </authorList>
    </citation>
    <scope>NUCLEOTIDE SEQUENCE [LARGE SCALE GENOMIC DNA]</scope>
    <source>
        <strain evidence="2 3">PCC 7420</strain>
    </source>
</reference>
<dbReference type="Gene3D" id="2.70.70.10">
    <property type="entry name" value="Glucose Permease (Domain IIA)"/>
    <property type="match status" value="1"/>
</dbReference>
<dbReference type="Proteomes" id="UP000003835">
    <property type="component" value="Unassembled WGS sequence"/>
</dbReference>